<dbReference type="SUPFAM" id="SSF103473">
    <property type="entry name" value="MFS general substrate transporter"/>
    <property type="match status" value="1"/>
</dbReference>
<evidence type="ECO:0000313" key="8">
    <source>
        <dbReference type="Proteomes" id="UP000249239"/>
    </source>
</evidence>
<dbReference type="PROSITE" id="PS50850">
    <property type="entry name" value="MFS"/>
    <property type="match status" value="1"/>
</dbReference>
<dbReference type="InterPro" id="IPR005829">
    <property type="entry name" value="Sugar_transporter_CS"/>
</dbReference>
<dbReference type="Gene3D" id="1.20.1250.20">
    <property type="entry name" value="MFS general substrate transporter like domains"/>
    <property type="match status" value="1"/>
</dbReference>
<dbReference type="InterPro" id="IPR036259">
    <property type="entry name" value="MFS_trans_sf"/>
</dbReference>
<dbReference type="GO" id="GO:0016020">
    <property type="term" value="C:membrane"/>
    <property type="evidence" value="ECO:0007669"/>
    <property type="project" value="UniProtKB-SubCell"/>
</dbReference>
<feature type="transmembrane region" description="Helical" evidence="5">
    <location>
        <begin position="349"/>
        <end position="372"/>
    </location>
</feature>
<feature type="transmembrane region" description="Helical" evidence="5">
    <location>
        <begin position="35"/>
        <end position="53"/>
    </location>
</feature>
<reference evidence="7 8" key="1">
    <citation type="submission" date="2018-06" db="EMBL/GenBank/DDBJ databases">
        <title>Genomic Encyclopedia of Archaeal and Bacterial Type Strains, Phase II (KMG-II): from individual species to whole genera.</title>
        <authorList>
            <person name="Goeker M."/>
        </authorList>
    </citation>
    <scope>NUCLEOTIDE SEQUENCE [LARGE SCALE GENOMIC DNA]</scope>
    <source>
        <strain evidence="7 8">DSM 6779</strain>
    </source>
</reference>
<keyword evidence="8" id="KW-1185">Reference proteome</keyword>
<feature type="transmembrane region" description="Helical" evidence="5">
    <location>
        <begin position="235"/>
        <end position="257"/>
    </location>
</feature>
<dbReference type="RefSeq" id="WP_245935014.1">
    <property type="nucleotide sequence ID" value="NZ_QKZK01000022.1"/>
</dbReference>
<dbReference type="Pfam" id="PF07690">
    <property type="entry name" value="MFS_1"/>
    <property type="match status" value="1"/>
</dbReference>
<dbReference type="AlphaFoldDB" id="A0A2W7NRB7"/>
<dbReference type="InterPro" id="IPR020846">
    <property type="entry name" value="MFS_dom"/>
</dbReference>
<dbReference type="GO" id="GO:0022857">
    <property type="term" value="F:transmembrane transporter activity"/>
    <property type="evidence" value="ECO:0007669"/>
    <property type="project" value="InterPro"/>
</dbReference>
<comment type="caution">
    <text evidence="7">The sequence shown here is derived from an EMBL/GenBank/DDBJ whole genome shotgun (WGS) entry which is preliminary data.</text>
</comment>
<evidence type="ECO:0000256" key="5">
    <source>
        <dbReference type="SAM" id="Phobius"/>
    </source>
</evidence>
<evidence type="ECO:0000256" key="1">
    <source>
        <dbReference type="ARBA" id="ARBA00004141"/>
    </source>
</evidence>
<evidence type="ECO:0000259" key="6">
    <source>
        <dbReference type="PROSITE" id="PS50850"/>
    </source>
</evidence>
<evidence type="ECO:0000256" key="3">
    <source>
        <dbReference type="ARBA" id="ARBA00022989"/>
    </source>
</evidence>
<dbReference type="Proteomes" id="UP000249239">
    <property type="component" value="Unassembled WGS sequence"/>
</dbReference>
<keyword evidence="2 5" id="KW-0812">Transmembrane</keyword>
<evidence type="ECO:0000256" key="2">
    <source>
        <dbReference type="ARBA" id="ARBA00022692"/>
    </source>
</evidence>
<evidence type="ECO:0000256" key="4">
    <source>
        <dbReference type="ARBA" id="ARBA00023136"/>
    </source>
</evidence>
<sequence length="413" mass="45980">MVRQPIIELFLHHTKKIMPANNISHNIIKLNIIKVAKWFMLTAPIMMLFYKEMGFNAEESFRLKAFYSISIVIFEIPSGYLADVIGRRKTIIIGSIFGTLGFVIYSLMTGYWPFLMAEMTLGFGMSCISGADSALLYDSLKVTGRDHLYVKYEGQNFSVGNFAEAMAGITGGALAEISLRFPFFVQTGIALMAIPAALMLVEPPLHSKRMAMGMKEIWGVVRHSLIDNRPLRWNIVYSSIIGAATLTMAWVIQLYLAHIGYREYQIGMVAMALNLVVGFATLSAYKAERYLSPTTTVWVTTLIITGSFMVAGFFQSGWIIGCFVLFYIARGIATPVLKDYVNQITGSHIRATVLSIRSLIIRAVFAVVAPLFGWFTDQWSLSEAFIFLGLFYMATTGASIGLFLKTLPAKGNR</sequence>
<dbReference type="InterPro" id="IPR053160">
    <property type="entry name" value="MFS_DHA3_Transporter"/>
</dbReference>
<dbReference type="InterPro" id="IPR011701">
    <property type="entry name" value="MFS"/>
</dbReference>
<dbReference type="PROSITE" id="PS00216">
    <property type="entry name" value="SUGAR_TRANSPORT_1"/>
    <property type="match status" value="1"/>
</dbReference>
<gene>
    <name evidence="7" type="ORF">LX69_02512</name>
</gene>
<feature type="transmembrane region" description="Helical" evidence="5">
    <location>
        <begin position="65"/>
        <end position="83"/>
    </location>
</feature>
<name>A0A2W7NRB7_9BACT</name>
<comment type="subcellular location">
    <subcellularLocation>
        <location evidence="1">Membrane</location>
        <topology evidence="1">Multi-pass membrane protein</topology>
    </subcellularLocation>
</comment>
<dbReference type="PANTHER" id="PTHR23530:SF1">
    <property type="entry name" value="PERMEASE, MAJOR FACILITATOR SUPERFAMILY-RELATED"/>
    <property type="match status" value="1"/>
</dbReference>
<dbReference type="EMBL" id="QKZK01000022">
    <property type="protein sequence ID" value="PZX13832.1"/>
    <property type="molecule type" value="Genomic_DNA"/>
</dbReference>
<feature type="transmembrane region" description="Helical" evidence="5">
    <location>
        <begin position="264"/>
        <end position="285"/>
    </location>
</feature>
<feature type="transmembrane region" description="Helical" evidence="5">
    <location>
        <begin position="183"/>
        <end position="201"/>
    </location>
</feature>
<feature type="transmembrane region" description="Helical" evidence="5">
    <location>
        <begin position="384"/>
        <end position="404"/>
    </location>
</feature>
<protein>
    <submittedName>
        <fullName evidence="7">Putative MFS family arabinose efflux permease</fullName>
    </submittedName>
</protein>
<proteinExistence type="predicted"/>
<feature type="domain" description="Major facilitator superfamily (MFS) profile" evidence="6">
    <location>
        <begin position="1"/>
        <end position="407"/>
    </location>
</feature>
<keyword evidence="4 5" id="KW-0472">Membrane</keyword>
<feature type="transmembrane region" description="Helical" evidence="5">
    <location>
        <begin position="90"/>
        <end position="108"/>
    </location>
</feature>
<evidence type="ECO:0000313" key="7">
    <source>
        <dbReference type="EMBL" id="PZX13832.1"/>
    </source>
</evidence>
<feature type="transmembrane region" description="Helical" evidence="5">
    <location>
        <begin position="297"/>
        <end position="328"/>
    </location>
</feature>
<dbReference type="PANTHER" id="PTHR23530">
    <property type="entry name" value="TRANSPORT PROTEIN-RELATED"/>
    <property type="match status" value="1"/>
</dbReference>
<keyword evidence="3 5" id="KW-1133">Transmembrane helix</keyword>
<accession>A0A2W7NRB7</accession>
<organism evidence="7 8">
    <name type="scientific">Breznakibacter xylanolyticus</name>
    <dbReference type="NCBI Taxonomy" id="990"/>
    <lineage>
        <taxon>Bacteria</taxon>
        <taxon>Pseudomonadati</taxon>
        <taxon>Bacteroidota</taxon>
        <taxon>Bacteroidia</taxon>
        <taxon>Marinilabiliales</taxon>
        <taxon>Marinilabiliaceae</taxon>
        <taxon>Breznakibacter</taxon>
    </lineage>
</organism>